<feature type="transmembrane region" description="Helical" evidence="1">
    <location>
        <begin position="63"/>
        <end position="83"/>
    </location>
</feature>
<keyword evidence="1" id="KW-1133">Transmembrane helix</keyword>
<keyword evidence="1" id="KW-0472">Membrane</keyword>
<reference evidence="2 3" key="1">
    <citation type="submission" date="2019-12" db="EMBL/GenBank/DDBJ databases">
        <title>Chromosome-level assembly of the Caenorhabditis remanei genome.</title>
        <authorList>
            <person name="Teterina A.A."/>
            <person name="Willis J.H."/>
            <person name="Phillips P.C."/>
        </authorList>
    </citation>
    <scope>NUCLEOTIDE SEQUENCE [LARGE SCALE GENOMIC DNA]</scope>
    <source>
        <strain evidence="2 3">PX506</strain>
        <tissue evidence="2">Whole organism</tissue>
    </source>
</reference>
<comment type="caution">
    <text evidence="2">The sequence shown here is derived from an EMBL/GenBank/DDBJ whole genome shotgun (WGS) entry which is preliminary data.</text>
</comment>
<feature type="transmembrane region" description="Helical" evidence="1">
    <location>
        <begin position="22"/>
        <end position="43"/>
    </location>
</feature>
<dbReference type="Proteomes" id="UP000483820">
    <property type="component" value="Chromosome V"/>
</dbReference>
<dbReference type="InterPro" id="IPR019422">
    <property type="entry name" value="7TM_GPCR_serpentine_rcpt_Srh"/>
</dbReference>
<evidence type="ECO:0000313" key="2">
    <source>
        <dbReference type="EMBL" id="KAF1753581.1"/>
    </source>
</evidence>
<sequence>MLFPFAAGWPFGIFAWLEINPAIQTTVIVTEIGLTILSILVLFENRYTFLSSNNKVWARTRSYTIRLLHVVAVTYFIPFNFLIPNQEIAISAITQKFPTLRTFYSGPIFVLTQDATLVVAVTAFKVKGSKSNGYRRRESDGSVELGGINGLEDTQLMTQESVKKNDKKTAIRNQDCQNSIANVVDMSTEFRCLKSWLMVSVRRSPQSDTEQSRNIRTNTKQMEISRKNEFEDQTRSRRALMISRAAARRPEELMM</sequence>
<proteinExistence type="predicted"/>
<dbReference type="Pfam" id="PF10318">
    <property type="entry name" value="7TM_GPCR_Srh"/>
    <property type="match status" value="1"/>
</dbReference>
<dbReference type="GeneID" id="9820285"/>
<organism evidence="2 3">
    <name type="scientific">Caenorhabditis remanei</name>
    <name type="common">Caenorhabditis vulgaris</name>
    <dbReference type="NCBI Taxonomy" id="31234"/>
    <lineage>
        <taxon>Eukaryota</taxon>
        <taxon>Metazoa</taxon>
        <taxon>Ecdysozoa</taxon>
        <taxon>Nematoda</taxon>
        <taxon>Chromadorea</taxon>
        <taxon>Rhabditida</taxon>
        <taxon>Rhabditina</taxon>
        <taxon>Rhabditomorpha</taxon>
        <taxon>Rhabditoidea</taxon>
        <taxon>Rhabditidae</taxon>
        <taxon>Peloderinae</taxon>
        <taxon>Caenorhabditis</taxon>
    </lineage>
</organism>
<evidence type="ECO:0000256" key="1">
    <source>
        <dbReference type="SAM" id="Phobius"/>
    </source>
</evidence>
<name>A0A6A5GG76_CAERE</name>
<dbReference type="EMBL" id="WUAV01000005">
    <property type="protein sequence ID" value="KAF1753581.1"/>
    <property type="molecule type" value="Genomic_DNA"/>
</dbReference>
<dbReference type="KEGG" id="crq:GCK72_020138"/>
<dbReference type="RefSeq" id="XP_053582318.1">
    <property type="nucleotide sequence ID" value="XM_053733405.1"/>
</dbReference>
<gene>
    <name evidence="2" type="ORF">GCK72_020138</name>
</gene>
<evidence type="ECO:0000313" key="3">
    <source>
        <dbReference type="Proteomes" id="UP000483820"/>
    </source>
</evidence>
<keyword evidence="1" id="KW-0812">Transmembrane</keyword>
<protein>
    <submittedName>
        <fullName evidence="2">Uncharacterized protein</fullName>
    </submittedName>
</protein>
<dbReference type="CTD" id="9820285"/>
<accession>A0A6A5GG76</accession>
<feature type="transmembrane region" description="Helical" evidence="1">
    <location>
        <begin position="103"/>
        <end position="126"/>
    </location>
</feature>
<dbReference type="AlphaFoldDB" id="A0A6A5GG76"/>